<name>W4LN90_9BACT</name>
<keyword evidence="2" id="KW-1185">Reference proteome</keyword>
<accession>W4LN90</accession>
<dbReference type="HOGENOM" id="CLU_2421486_0_0_7"/>
<protein>
    <submittedName>
        <fullName evidence="1">Uncharacterized protein</fullName>
    </submittedName>
</protein>
<evidence type="ECO:0000313" key="1">
    <source>
        <dbReference type="EMBL" id="ETW99442.1"/>
    </source>
</evidence>
<organism evidence="1 2">
    <name type="scientific">Candidatus Entotheonella gemina</name>
    <dbReference type="NCBI Taxonomy" id="1429439"/>
    <lineage>
        <taxon>Bacteria</taxon>
        <taxon>Pseudomonadati</taxon>
        <taxon>Nitrospinota/Tectimicrobiota group</taxon>
        <taxon>Candidatus Tectimicrobiota</taxon>
        <taxon>Candidatus Entotheonellia</taxon>
        <taxon>Candidatus Entotheonellales</taxon>
        <taxon>Candidatus Entotheonellaceae</taxon>
        <taxon>Candidatus Entotheonella</taxon>
    </lineage>
</organism>
<gene>
    <name evidence="1" type="ORF">ETSY2_40880</name>
</gene>
<sequence>MTTVSTADPQFQSAIEACVVALKRMADYELNATLSQRMHELGERKEYLNPEEHEELLALVDFTQKRTVEKLEARAALSRLRAALPDLLPES</sequence>
<reference evidence="1 2" key="1">
    <citation type="journal article" date="2014" name="Nature">
        <title>An environmental bacterial taxon with a large and distinct metabolic repertoire.</title>
        <authorList>
            <person name="Wilson M.C."/>
            <person name="Mori T."/>
            <person name="Ruckert C."/>
            <person name="Uria A.R."/>
            <person name="Helf M.J."/>
            <person name="Takada K."/>
            <person name="Gernert C."/>
            <person name="Steffens U.A."/>
            <person name="Heycke N."/>
            <person name="Schmitt S."/>
            <person name="Rinke C."/>
            <person name="Helfrich E.J."/>
            <person name="Brachmann A.O."/>
            <person name="Gurgui C."/>
            <person name="Wakimoto T."/>
            <person name="Kracht M."/>
            <person name="Crusemann M."/>
            <person name="Hentschel U."/>
            <person name="Abe I."/>
            <person name="Matsunaga S."/>
            <person name="Kalinowski J."/>
            <person name="Takeyama H."/>
            <person name="Piel J."/>
        </authorList>
    </citation>
    <scope>NUCLEOTIDE SEQUENCE [LARGE SCALE GENOMIC DNA]</scope>
    <source>
        <strain evidence="2">TSY2</strain>
    </source>
</reference>
<evidence type="ECO:0000313" key="2">
    <source>
        <dbReference type="Proteomes" id="UP000019140"/>
    </source>
</evidence>
<proteinExistence type="predicted"/>
<dbReference type="EMBL" id="AZHX01001836">
    <property type="protein sequence ID" value="ETW99442.1"/>
    <property type="molecule type" value="Genomic_DNA"/>
</dbReference>
<dbReference type="AlphaFoldDB" id="W4LN90"/>
<comment type="caution">
    <text evidence="1">The sequence shown here is derived from an EMBL/GenBank/DDBJ whole genome shotgun (WGS) entry which is preliminary data.</text>
</comment>
<dbReference type="Proteomes" id="UP000019140">
    <property type="component" value="Unassembled WGS sequence"/>
</dbReference>